<dbReference type="RefSeq" id="XP_040743860.1">
    <property type="nucleotide sequence ID" value="XM_040884956.1"/>
</dbReference>
<comment type="caution">
    <text evidence="9">The sequence shown here is derived from an EMBL/GenBank/DDBJ whole genome shotgun (WGS) entry which is preliminary data.</text>
</comment>
<dbReference type="UniPathway" id="UPA00060">
    <property type="reaction ID" value="UER00597"/>
</dbReference>
<dbReference type="InterPro" id="IPR036371">
    <property type="entry name" value="TPK_B1-bd_sf"/>
</dbReference>
<dbReference type="SUPFAM" id="SSF63862">
    <property type="entry name" value="Thiamin pyrophosphokinase, substrate-binding domain"/>
    <property type="match status" value="1"/>
</dbReference>
<dbReference type="PIRSF" id="PIRSF031057">
    <property type="entry name" value="Thiamin_pyrophosphokinase"/>
    <property type="match status" value="1"/>
</dbReference>
<name>A0A1Y1W9U3_9FUNG</name>
<dbReference type="STRING" id="61395.A0A1Y1W9U3"/>
<dbReference type="Gene3D" id="3.40.50.10240">
    <property type="entry name" value="Thiamin pyrophosphokinase, catalytic domain"/>
    <property type="match status" value="1"/>
</dbReference>
<dbReference type="Pfam" id="PF04265">
    <property type="entry name" value="TPK_B1_binding"/>
    <property type="match status" value="1"/>
</dbReference>
<evidence type="ECO:0000256" key="2">
    <source>
        <dbReference type="ARBA" id="ARBA00006785"/>
    </source>
</evidence>
<dbReference type="GeneID" id="63801604"/>
<dbReference type="InterPro" id="IPR007371">
    <property type="entry name" value="TPK_catalytic"/>
</dbReference>
<dbReference type="CDD" id="cd07995">
    <property type="entry name" value="TPK"/>
    <property type="match status" value="1"/>
</dbReference>
<dbReference type="InterPro" id="IPR007373">
    <property type="entry name" value="Thiamin_PyroPKinase_B1-bd"/>
</dbReference>
<keyword evidence="6 7" id="KW-0067">ATP-binding</keyword>
<proteinExistence type="inferred from homology"/>
<comment type="pathway">
    <text evidence="1 7">Cofactor biosynthesis; thiamine diphosphate biosynthesis; thiamine diphosphate from thiamine: step 1/1.</text>
</comment>
<dbReference type="InterPro" id="IPR016966">
    <property type="entry name" value="Thiamin_pyrophosphokinase_euk"/>
</dbReference>
<dbReference type="FunFam" id="2.60.120.320:FF:000001">
    <property type="entry name" value="Thiamine pyrophosphokinase"/>
    <property type="match status" value="1"/>
</dbReference>
<dbReference type="EC" id="2.7.6.2" evidence="7"/>
<dbReference type="OrthoDB" id="25149at2759"/>
<dbReference type="EMBL" id="MCFD01000006">
    <property type="protein sequence ID" value="ORX70222.1"/>
    <property type="molecule type" value="Genomic_DNA"/>
</dbReference>
<dbReference type="GO" id="GO:0005524">
    <property type="term" value="F:ATP binding"/>
    <property type="evidence" value="ECO:0007669"/>
    <property type="project" value="UniProtKB-UniRule"/>
</dbReference>
<dbReference type="GO" id="GO:0016301">
    <property type="term" value="F:kinase activity"/>
    <property type="evidence" value="ECO:0007669"/>
    <property type="project" value="UniProtKB-UniRule"/>
</dbReference>
<sequence length="229" mass="25269">MALVILNQPIPHSDTPLFPALWQRATYKLCVDGGGNQLYSFGKRTGTLDKYIPDVVVGDLDSLEAGPRAFYSSKGSVIQHYSDQDSTDFMKSLKYLDTGLRAGQDPKKCVVVVFGGINGRLDHTLHALKVLVNEHTNRDILVISTENLTFVLPEGKSKIEVNKEVDGPTCGILPLAGEAVLTTSGLRWNLDHFPSTFEGLMSTSNIIDDPEVYIETSRPVVWTSEFRPM</sequence>
<dbReference type="InterPro" id="IPR006282">
    <property type="entry name" value="Thi_PPkinase"/>
</dbReference>
<dbReference type="PANTHER" id="PTHR13622:SF8">
    <property type="entry name" value="THIAMIN PYROPHOSPHOKINASE 1"/>
    <property type="match status" value="1"/>
</dbReference>
<dbReference type="GO" id="GO:0030975">
    <property type="term" value="F:thiamine binding"/>
    <property type="evidence" value="ECO:0007669"/>
    <property type="project" value="UniProtKB-UniRule"/>
</dbReference>
<dbReference type="GO" id="GO:0009229">
    <property type="term" value="P:thiamine diphosphate biosynthetic process"/>
    <property type="evidence" value="ECO:0007669"/>
    <property type="project" value="UniProtKB-UniRule"/>
</dbReference>
<evidence type="ECO:0000259" key="8">
    <source>
        <dbReference type="SMART" id="SM00983"/>
    </source>
</evidence>
<evidence type="ECO:0000256" key="6">
    <source>
        <dbReference type="ARBA" id="ARBA00022840"/>
    </source>
</evidence>
<evidence type="ECO:0000256" key="4">
    <source>
        <dbReference type="ARBA" id="ARBA00022741"/>
    </source>
</evidence>
<accession>A0A1Y1W9U3</accession>
<feature type="domain" description="Thiamin pyrophosphokinase thiamin-binding" evidence="8">
    <location>
        <begin position="155"/>
        <end position="220"/>
    </location>
</feature>
<evidence type="ECO:0000256" key="1">
    <source>
        <dbReference type="ARBA" id="ARBA00005078"/>
    </source>
</evidence>
<keyword evidence="4 7" id="KW-0547">Nucleotide-binding</keyword>
<dbReference type="InterPro" id="IPR036759">
    <property type="entry name" value="TPK_catalytic_sf"/>
</dbReference>
<keyword evidence="5 7" id="KW-0418">Kinase</keyword>
<dbReference type="Gene3D" id="2.60.120.320">
    <property type="entry name" value="Thiamin pyrophosphokinase, thiamin-binding domain"/>
    <property type="match status" value="1"/>
</dbReference>
<comment type="similarity">
    <text evidence="2 7">Belongs to the thiamine pyrophosphokinase family.</text>
</comment>
<protein>
    <recommendedName>
        <fullName evidence="7">Thiamine pyrophosphokinase</fullName>
        <ecNumber evidence="7">2.7.6.2</ecNumber>
    </recommendedName>
</protein>
<dbReference type="SUPFAM" id="SSF63999">
    <property type="entry name" value="Thiamin pyrophosphokinase, catalytic domain"/>
    <property type="match status" value="1"/>
</dbReference>
<dbReference type="AlphaFoldDB" id="A0A1Y1W9U3"/>
<dbReference type="Proteomes" id="UP000193922">
    <property type="component" value="Unassembled WGS sequence"/>
</dbReference>
<dbReference type="PANTHER" id="PTHR13622">
    <property type="entry name" value="THIAMIN PYROPHOSPHOKINASE"/>
    <property type="match status" value="1"/>
</dbReference>
<dbReference type="NCBIfam" id="TIGR01378">
    <property type="entry name" value="thi_PPkinase"/>
    <property type="match status" value="1"/>
</dbReference>
<keyword evidence="10" id="KW-1185">Reference proteome</keyword>
<evidence type="ECO:0000256" key="5">
    <source>
        <dbReference type="ARBA" id="ARBA00022777"/>
    </source>
</evidence>
<reference evidence="9 10" key="1">
    <citation type="submission" date="2016-07" db="EMBL/GenBank/DDBJ databases">
        <title>Pervasive Adenine N6-methylation of Active Genes in Fungi.</title>
        <authorList>
            <consortium name="DOE Joint Genome Institute"/>
            <person name="Mondo S.J."/>
            <person name="Dannebaum R.O."/>
            <person name="Kuo R.C."/>
            <person name="Labutti K."/>
            <person name="Haridas S."/>
            <person name="Kuo A."/>
            <person name="Salamov A."/>
            <person name="Ahrendt S.R."/>
            <person name="Lipzen A."/>
            <person name="Sullivan W."/>
            <person name="Andreopoulos W.B."/>
            <person name="Clum A."/>
            <person name="Lindquist E."/>
            <person name="Daum C."/>
            <person name="Ramamoorthy G.K."/>
            <person name="Gryganskyi A."/>
            <person name="Culley D."/>
            <person name="Magnuson J.K."/>
            <person name="James T.Y."/>
            <person name="O'Malley M.A."/>
            <person name="Stajich J.E."/>
            <person name="Spatafora J.W."/>
            <person name="Visel A."/>
            <person name="Grigoriev I.V."/>
        </authorList>
    </citation>
    <scope>NUCLEOTIDE SEQUENCE [LARGE SCALE GENOMIC DNA]</scope>
    <source>
        <strain evidence="9 10">ATCC 12442</strain>
    </source>
</reference>
<evidence type="ECO:0000313" key="10">
    <source>
        <dbReference type="Proteomes" id="UP000193922"/>
    </source>
</evidence>
<evidence type="ECO:0000256" key="7">
    <source>
        <dbReference type="PIRNR" id="PIRNR031057"/>
    </source>
</evidence>
<evidence type="ECO:0000256" key="3">
    <source>
        <dbReference type="ARBA" id="ARBA00022679"/>
    </source>
</evidence>
<comment type="catalytic activity">
    <reaction evidence="7">
        <text>thiamine + ATP = thiamine diphosphate + AMP + H(+)</text>
        <dbReference type="Rhea" id="RHEA:11576"/>
        <dbReference type="ChEBI" id="CHEBI:15378"/>
        <dbReference type="ChEBI" id="CHEBI:18385"/>
        <dbReference type="ChEBI" id="CHEBI:30616"/>
        <dbReference type="ChEBI" id="CHEBI:58937"/>
        <dbReference type="ChEBI" id="CHEBI:456215"/>
    </reaction>
</comment>
<dbReference type="Pfam" id="PF04263">
    <property type="entry name" value="TPK_catalytic"/>
    <property type="match status" value="1"/>
</dbReference>
<evidence type="ECO:0000313" key="9">
    <source>
        <dbReference type="EMBL" id="ORX70222.1"/>
    </source>
</evidence>
<dbReference type="GO" id="GO:0004788">
    <property type="term" value="F:thiamine diphosphokinase activity"/>
    <property type="evidence" value="ECO:0007669"/>
    <property type="project" value="UniProtKB-UniRule"/>
</dbReference>
<dbReference type="GO" id="GO:0006772">
    <property type="term" value="P:thiamine metabolic process"/>
    <property type="evidence" value="ECO:0007669"/>
    <property type="project" value="InterPro"/>
</dbReference>
<keyword evidence="3 7" id="KW-0808">Transferase</keyword>
<gene>
    <name evidence="9" type="ORF">DL89DRAFT_235130</name>
</gene>
<organism evidence="9 10">
    <name type="scientific">Linderina pennispora</name>
    <dbReference type="NCBI Taxonomy" id="61395"/>
    <lineage>
        <taxon>Eukaryota</taxon>
        <taxon>Fungi</taxon>
        <taxon>Fungi incertae sedis</taxon>
        <taxon>Zoopagomycota</taxon>
        <taxon>Kickxellomycotina</taxon>
        <taxon>Kickxellomycetes</taxon>
        <taxon>Kickxellales</taxon>
        <taxon>Kickxellaceae</taxon>
        <taxon>Linderina</taxon>
    </lineage>
</organism>
<dbReference type="SMART" id="SM00983">
    <property type="entry name" value="TPK_B1_binding"/>
    <property type="match status" value="1"/>
</dbReference>